<feature type="transmembrane region" description="Helical" evidence="1">
    <location>
        <begin position="6"/>
        <end position="24"/>
    </location>
</feature>
<evidence type="ECO:0000256" key="1">
    <source>
        <dbReference type="SAM" id="Phobius"/>
    </source>
</evidence>
<keyword evidence="1" id="KW-0812">Transmembrane</keyword>
<keyword evidence="1" id="KW-1133">Transmembrane helix</keyword>
<proteinExistence type="predicted"/>
<gene>
    <name evidence="2" type="ORF">CO056_01420</name>
</gene>
<organism evidence="2 3">
    <name type="scientific">Candidatus Tagabacteria bacterium CG_4_9_14_0_2_um_filter_41_11</name>
    <dbReference type="NCBI Taxonomy" id="1975019"/>
    <lineage>
        <taxon>Bacteria</taxon>
        <taxon>Candidatus Tagaibacteriota</taxon>
    </lineage>
</organism>
<evidence type="ECO:0000313" key="2">
    <source>
        <dbReference type="EMBL" id="PJC25251.1"/>
    </source>
</evidence>
<evidence type="ECO:0000313" key="3">
    <source>
        <dbReference type="Proteomes" id="UP000230228"/>
    </source>
</evidence>
<comment type="caution">
    <text evidence="2">The sequence shown here is derived from an EMBL/GenBank/DDBJ whole genome shotgun (WGS) entry which is preliminary data.</text>
</comment>
<accession>A0A2M8ERE3</accession>
<protein>
    <submittedName>
        <fullName evidence="2">Uncharacterized protein</fullName>
    </submittedName>
</protein>
<keyword evidence="1" id="KW-0472">Membrane</keyword>
<dbReference type="Proteomes" id="UP000230228">
    <property type="component" value="Unassembled WGS sequence"/>
</dbReference>
<dbReference type="EMBL" id="PFSH01000021">
    <property type="protein sequence ID" value="PJC25251.1"/>
    <property type="molecule type" value="Genomic_DNA"/>
</dbReference>
<sequence>MKRLLQNLTLEIFLFSLVFYEYLFKIRGKLSKLKKTERSKLAAFYLNRKTNPDSEKNRDFCFLKNLEFLTIFGKIKPL</sequence>
<dbReference type="AlphaFoldDB" id="A0A2M8ERE3"/>
<name>A0A2M8ERE3_9BACT</name>
<reference evidence="3" key="1">
    <citation type="submission" date="2017-09" db="EMBL/GenBank/DDBJ databases">
        <title>Depth-based differentiation of microbial function through sediment-hosted aquifers and enrichment of novel symbionts in the deep terrestrial subsurface.</title>
        <authorList>
            <person name="Probst A.J."/>
            <person name="Ladd B."/>
            <person name="Jarett J.K."/>
            <person name="Geller-Mcgrath D.E."/>
            <person name="Sieber C.M.K."/>
            <person name="Emerson J.B."/>
            <person name="Anantharaman K."/>
            <person name="Thomas B.C."/>
            <person name="Malmstrom R."/>
            <person name="Stieglmeier M."/>
            <person name="Klingl A."/>
            <person name="Woyke T."/>
            <person name="Ryan C.M."/>
            <person name="Banfield J.F."/>
        </authorList>
    </citation>
    <scope>NUCLEOTIDE SEQUENCE [LARGE SCALE GENOMIC DNA]</scope>
</reference>